<dbReference type="Gramene" id="QL02p084387:mrna">
    <property type="protein sequence ID" value="QL02p084387:mrna"/>
    <property type="gene ID" value="QL02p084387"/>
</dbReference>
<feature type="compositionally biased region" description="Low complexity" evidence="6">
    <location>
        <begin position="944"/>
        <end position="961"/>
    </location>
</feature>
<dbReference type="GO" id="GO:0046872">
    <property type="term" value="F:metal ion binding"/>
    <property type="evidence" value="ECO:0007669"/>
    <property type="project" value="UniProtKB-KW"/>
</dbReference>
<dbReference type="PANTHER" id="PTHR42648:SF26">
    <property type="entry name" value="INTEGRASE CATALYTIC DOMAIN-CONTAINING PROTEIN"/>
    <property type="match status" value="1"/>
</dbReference>
<dbReference type="InterPro" id="IPR057670">
    <property type="entry name" value="SH3_retrovirus"/>
</dbReference>
<sequence>MVDDDWNYLVHLWSNKDWKTMCDKNKYSRSKNFIIHITGSKSFQQRSEEESHSSDFLVPVDISGVFPLPSSSSSGHCRSESPPSRPQYLQLSDIIVLLIQLPKQRHKVTEQPIPSKTQQRKIPILSSVSAFEVSKSYFLVIFFIMAQQNDRDIIRPITVMLDGPTSYHAWAQNMTIFLKGRKLWRYVTGSIPKPVPNPKSKATAAEESSKTAVLTDDEERLEEWESIQSKILSWFINTSVPSIHNLLPRLETVEAAWKFLADRYNCTNDSSLEFHIESKLYQMRQETGQSISDFYSQTSTMWEQLSAADPPLVCSKDIELFVKYRDRRRFMHFMMGLREDFEPTRASLLSRSPTPSLDAAVKELISEENRRPTYHMSSSDHVLATPSPQPPIAAFTAPPRINSGHPNSQSSKGTRCKFCRAKGHDISVCHKLQKFVQEHNKASLPRAAAVCPSDPSVPTGPSLTSSLTTADIEAVVQQVLSRTSTALSVTSGKQPWFFDTACCNHMTPDESQFSDKTPLEHPINIYTADGTPMSVSHKGTISSPNLSLSDTFHIPKLSLNLLSVGQLCELGLDLLFTNHGVDMQDPRTGQVLGTGLKVGRMFEVHDLKIPSQVVSTAATTAISSPDLWHARLGHPSLSRLQLLPSQGHLGSVQFQKFDCTSCHFGKQTKLPFNKSDSFSSAPFDLVHSDIWGPAPVPTEGGSKYFVIFVDDFSRYTWIYLLHHRSELVSIYQTFHKMIETQFNRTVKVFRSDNAQEYNDKSFLSFLDSHGTLPQRSCPYTSQQNGRAERKHRHILDVVRTLLISASLPERFWGEAALTAVYTINRIPSPTTHNKSPFELLYGQIPDYSSLRVFGCACFVSLPPHERTKLQPRTRLCCFLGYGVSQKGFRCYDPISRRLRVSRHVEFWEHRPFTSLQQFPASSSSESPIFTDLFLPLYPELVEDSSTSAASPDDSSPVLSPAYDPPVLDPVAPPSPESPVSPELRRSTQQAMNEELDALHKNHTWDMVDLPPGQSVVGCRWVYKIKTKADGSVERYKARLVAKGFTQEYGIDYEETFAPVARLTSVRCLIAVAAVRRWPLYQMDVKNAFLNGDLHEEVYMQPPPGYPHSGSQVCRLRRALYGLKQAPRAWFEKFSSVVAQQGFTSSPHDTALFVRRSSAGITLILLYVDDMIITGDDSAGIRSLQHFLSQHFEMKDLGTLSYFLGLEVTSSSDGYYLSQTKYASDLLSKAGITDNKTVSTPLEYNAKLTPLDGEPISDATRYRQLVGSLIYLTVTRPDISHAVGMVSKFMDAPRSVHYAAVLRILRYVKGTLYHGLHYSSRSSLELHAYSDADWAARSRMWFPVPVLRLSIVPLPTPLVSLFGFAGSWLTWMLHSLLPLLFIVTIVVLSTLLIMMSSTNAPSILRSTATSLASISRKEISSCSPSPLLTSLLISLLRLIRLREKTGEDPSRLQLFEITHTRSNGQAANETTQEALMKFKRLTIEVAEGSLQMSGNEMFVEVFGPEHHGRVRGYGDGISPTELWGSSSSTIRDLQMQLKESEERCKENDANLLRQLKESEERSKENDANLLRKLKESKEHHKESDANVQLLKAQVNRVESLLAQVLKNMAPFELAQSDCSS</sequence>
<dbReference type="InterPro" id="IPR025724">
    <property type="entry name" value="GAG-pre-integrase_dom"/>
</dbReference>
<keyword evidence="5" id="KW-0175">Coiled coil</keyword>
<dbReference type="SUPFAM" id="SSF56672">
    <property type="entry name" value="DNA/RNA polymerases"/>
    <property type="match status" value="1"/>
</dbReference>
<evidence type="ECO:0000313" key="10">
    <source>
        <dbReference type="Proteomes" id="UP000594261"/>
    </source>
</evidence>
<evidence type="ECO:0000256" key="4">
    <source>
        <dbReference type="ARBA" id="ARBA00022801"/>
    </source>
</evidence>
<dbReference type="InterPro" id="IPR043502">
    <property type="entry name" value="DNA/RNA_pol_sf"/>
</dbReference>
<keyword evidence="4" id="KW-0378">Hydrolase</keyword>
<keyword evidence="2" id="KW-0479">Metal-binding</keyword>
<dbReference type="SUPFAM" id="SSF53098">
    <property type="entry name" value="Ribonuclease H-like"/>
    <property type="match status" value="1"/>
</dbReference>
<name>A0A7N2QZY7_QUELO</name>
<protein>
    <recommendedName>
        <fullName evidence="8">Integrase catalytic domain-containing protein</fullName>
    </recommendedName>
</protein>
<dbReference type="Pfam" id="PF13976">
    <property type="entry name" value="gag_pre-integrs"/>
    <property type="match status" value="1"/>
</dbReference>
<evidence type="ECO:0000313" key="9">
    <source>
        <dbReference type="EnsemblPlants" id="QL02p084387:mrna"/>
    </source>
</evidence>
<evidence type="ECO:0000256" key="5">
    <source>
        <dbReference type="SAM" id="Coils"/>
    </source>
</evidence>
<keyword evidence="7" id="KW-0472">Membrane</keyword>
<evidence type="ECO:0000259" key="8">
    <source>
        <dbReference type="PROSITE" id="PS50994"/>
    </source>
</evidence>
<dbReference type="InterPro" id="IPR054722">
    <property type="entry name" value="PolX-like_BBD"/>
</dbReference>
<dbReference type="InterPro" id="IPR012337">
    <property type="entry name" value="RNaseH-like_sf"/>
</dbReference>
<dbReference type="Pfam" id="PF25597">
    <property type="entry name" value="SH3_retrovirus"/>
    <property type="match status" value="1"/>
</dbReference>
<dbReference type="Gene3D" id="3.30.420.10">
    <property type="entry name" value="Ribonuclease H-like superfamily/Ribonuclease H"/>
    <property type="match status" value="1"/>
</dbReference>
<dbReference type="PANTHER" id="PTHR42648">
    <property type="entry name" value="TRANSPOSASE, PUTATIVE-RELATED"/>
    <property type="match status" value="1"/>
</dbReference>
<dbReference type="Pfam" id="PF14223">
    <property type="entry name" value="Retrotran_gag_2"/>
    <property type="match status" value="1"/>
</dbReference>
<dbReference type="Pfam" id="PF03004">
    <property type="entry name" value="Transposase_24"/>
    <property type="match status" value="2"/>
</dbReference>
<dbReference type="InterPro" id="IPR004252">
    <property type="entry name" value="Probable_transposase_24"/>
</dbReference>
<keyword evidence="1" id="KW-0645">Protease</keyword>
<feature type="transmembrane region" description="Helical" evidence="7">
    <location>
        <begin position="1345"/>
        <end position="1368"/>
    </location>
</feature>
<feature type="coiled-coil region" evidence="5">
    <location>
        <begin position="1529"/>
        <end position="1560"/>
    </location>
</feature>
<proteinExistence type="predicted"/>
<evidence type="ECO:0000256" key="1">
    <source>
        <dbReference type="ARBA" id="ARBA00022670"/>
    </source>
</evidence>
<dbReference type="InterPro" id="IPR036397">
    <property type="entry name" value="RNaseH_sf"/>
</dbReference>
<keyword evidence="3" id="KW-0064">Aspartyl protease</keyword>
<dbReference type="GO" id="GO:0006508">
    <property type="term" value="P:proteolysis"/>
    <property type="evidence" value="ECO:0007669"/>
    <property type="project" value="UniProtKB-KW"/>
</dbReference>
<dbReference type="GO" id="GO:0003676">
    <property type="term" value="F:nucleic acid binding"/>
    <property type="evidence" value="ECO:0007669"/>
    <property type="project" value="InterPro"/>
</dbReference>
<dbReference type="InterPro" id="IPR001584">
    <property type="entry name" value="Integrase_cat-core"/>
</dbReference>
<keyword evidence="7" id="KW-1133">Transmembrane helix</keyword>
<evidence type="ECO:0000256" key="3">
    <source>
        <dbReference type="ARBA" id="ARBA00022750"/>
    </source>
</evidence>
<dbReference type="InterPro" id="IPR039537">
    <property type="entry name" value="Retrotran_Ty1/copia-like"/>
</dbReference>
<accession>A0A7N2QZY7</accession>
<feature type="compositionally biased region" description="Pro residues" evidence="6">
    <location>
        <begin position="962"/>
        <end position="978"/>
    </location>
</feature>
<dbReference type="PROSITE" id="PS50994">
    <property type="entry name" value="INTEGRASE"/>
    <property type="match status" value="1"/>
</dbReference>
<feature type="transmembrane region" description="Helical" evidence="7">
    <location>
        <begin position="1374"/>
        <end position="1394"/>
    </location>
</feature>
<evidence type="ECO:0000256" key="2">
    <source>
        <dbReference type="ARBA" id="ARBA00022723"/>
    </source>
</evidence>
<feature type="domain" description="Integrase catalytic" evidence="8">
    <location>
        <begin position="678"/>
        <end position="844"/>
    </location>
</feature>
<organism evidence="9 10">
    <name type="scientific">Quercus lobata</name>
    <name type="common">Valley oak</name>
    <dbReference type="NCBI Taxonomy" id="97700"/>
    <lineage>
        <taxon>Eukaryota</taxon>
        <taxon>Viridiplantae</taxon>
        <taxon>Streptophyta</taxon>
        <taxon>Embryophyta</taxon>
        <taxon>Tracheophyta</taxon>
        <taxon>Spermatophyta</taxon>
        <taxon>Magnoliopsida</taxon>
        <taxon>eudicotyledons</taxon>
        <taxon>Gunneridae</taxon>
        <taxon>Pentapetalae</taxon>
        <taxon>rosids</taxon>
        <taxon>fabids</taxon>
        <taxon>Fagales</taxon>
        <taxon>Fagaceae</taxon>
        <taxon>Quercus</taxon>
    </lineage>
</organism>
<dbReference type="Pfam" id="PF07727">
    <property type="entry name" value="RVT_2"/>
    <property type="match status" value="1"/>
</dbReference>
<dbReference type="GO" id="GO:0015074">
    <property type="term" value="P:DNA integration"/>
    <property type="evidence" value="ECO:0007669"/>
    <property type="project" value="InterPro"/>
</dbReference>
<feature type="region of interest" description="Disordered" evidence="6">
    <location>
        <begin position="944"/>
        <end position="987"/>
    </location>
</feature>
<evidence type="ECO:0000256" key="6">
    <source>
        <dbReference type="SAM" id="MobiDB-lite"/>
    </source>
</evidence>
<dbReference type="InterPro" id="IPR013103">
    <property type="entry name" value="RVT_2"/>
</dbReference>
<dbReference type="Pfam" id="PF22936">
    <property type="entry name" value="Pol_BBD"/>
    <property type="match status" value="1"/>
</dbReference>
<evidence type="ECO:0000256" key="7">
    <source>
        <dbReference type="SAM" id="Phobius"/>
    </source>
</evidence>
<dbReference type="InParanoid" id="A0A7N2QZY7"/>
<dbReference type="Proteomes" id="UP000594261">
    <property type="component" value="Chromosome 2"/>
</dbReference>
<reference evidence="10" key="1">
    <citation type="journal article" date="2016" name="G3 (Bethesda)">
        <title>First Draft Assembly and Annotation of the Genome of a California Endemic Oak Quercus lobata Nee (Fagaceae).</title>
        <authorList>
            <person name="Sork V.L."/>
            <person name="Fitz-Gibbon S.T."/>
            <person name="Puiu D."/>
            <person name="Crepeau M."/>
            <person name="Gugger P.F."/>
            <person name="Sherman R."/>
            <person name="Stevens K."/>
            <person name="Langley C.H."/>
            <person name="Pellegrini M."/>
            <person name="Salzberg S.L."/>
        </authorList>
    </citation>
    <scope>NUCLEOTIDE SEQUENCE [LARGE SCALE GENOMIC DNA]</scope>
    <source>
        <strain evidence="10">cv. SW786</strain>
    </source>
</reference>
<keyword evidence="10" id="KW-1185">Reference proteome</keyword>
<dbReference type="GO" id="GO:0004190">
    <property type="term" value="F:aspartic-type endopeptidase activity"/>
    <property type="evidence" value="ECO:0007669"/>
    <property type="project" value="UniProtKB-KW"/>
</dbReference>
<keyword evidence="7" id="KW-0812">Transmembrane</keyword>
<reference evidence="9" key="2">
    <citation type="submission" date="2021-01" db="UniProtKB">
        <authorList>
            <consortium name="EnsemblPlants"/>
        </authorList>
    </citation>
    <scope>IDENTIFICATION</scope>
</reference>
<dbReference type="EnsemblPlants" id="QL02p084387:mrna">
    <property type="protein sequence ID" value="QL02p084387:mrna"/>
    <property type="gene ID" value="QL02p084387"/>
</dbReference>
<dbReference type="Pfam" id="PF00665">
    <property type="entry name" value="rve"/>
    <property type="match status" value="1"/>
</dbReference>